<proteinExistence type="predicted"/>
<evidence type="ECO:0000313" key="3">
    <source>
        <dbReference type="EMBL" id="OWY96955.1"/>
    </source>
</evidence>
<dbReference type="Gene3D" id="3.40.50.300">
    <property type="entry name" value="P-loop containing nucleotide triphosphate hydrolases"/>
    <property type="match status" value="1"/>
</dbReference>
<dbReference type="Proteomes" id="UP000198211">
    <property type="component" value="Unassembled WGS sequence"/>
</dbReference>
<keyword evidence="2" id="KW-0472">Membrane</keyword>
<feature type="transmembrane region" description="Helical" evidence="2">
    <location>
        <begin position="47"/>
        <end position="67"/>
    </location>
</feature>
<keyword evidence="1" id="KW-0813">Transport</keyword>
<evidence type="ECO:0000256" key="1">
    <source>
        <dbReference type="ARBA" id="ARBA00022448"/>
    </source>
</evidence>
<keyword evidence="2" id="KW-0812">Transmembrane</keyword>
<dbReference type="PANTHER" id="PTHR19241">
    <property type="entry name" value="ATP-BINDING CASSETTE TRANSPORTER"/>
    <property type="match status" value="1"/>
</dbReference>
<dbReference type="SUPFAM" id="SSF52540">
    <property type="entry name" value="P-loop containing nucleoside triphosphate hydrolases"/>
    <property type="match status" value="1"/>
</dbReference>
<keyword evidence="2" id="KW-1133">Transmembrane helix</keyword>
<accession>A0A225UUE5</accession>
<sequence>MCGFVANIGAYIIYLVLLTLTNQVLSTWFFLLTALCPNLDIAKPIEIPDYLVWIYWINPIGWCMRALSVNEYRSSKYDVCEYGGVNYCSEFNMNMGEYYLSQFGVPSSKTWLWTGAIFMFLFYVFLLGASTYLLEYRRYLAPTDIQLLPKEIEEETEDGSDTSHDEVMVAVPRREKNFVPVSIAFTDLWYSVPDPTNTKETLDLLKGISGYATPGTLTALMGSTGAGKTTLMDVQKEAG</sequence>
<dbReference type="OrthoDB" id="127546at2759"/>
<evidence type="ECO:0000256" key="2">
    <source>
        <dbReference type="SAM" id="Phobius"/>
    </source>
</evidence>
<feature type="transmembrane region" description="Helical" evidence="2">
    <location>
        <begin position="111"/>
        <end position="134"/>
    </location>
</feature>
<dbReference type="InterPro" id="IPR027417">
    <property type="entry name" value="P-loop_NTPase"/>
</dbReference>
<keyword evidence="4" id="KW-1185">Reference proteome</keyword>
<feature type="transmembrane region" description="Helical" evidence="2">
    <location>
        <begin position="12"/>
        <end position="35"/>
    </location>
</feature>
<dbReference type="STRING" id="4795.A0A225UUE5"/>
<protein>
    <submittedName>
        <fullName evidence="3">Pleiotropic drug resistance protein transporter</fullName>
    </submittedName>
</protein>
<organism evidence="3 4">
    <name type="scientific">Phytophthora megakarya</name>
    <dbReference type="NCBI Taxonomy" id="4795"/>
    <lineage>
        <taxon>Eukaryota</taxon>
        <taxon>Sar</taxon>
        <taxon>Stramenopiles</taxon>
        <taxon>Oomycota</taxon>
        <taxon>Peronosporomycetes</taxon>
        <taxon>Peronosporales</taxon>
        <taxon>Peronosporaceae</taxon>
        <taxon>Phytophthora</taxon>
    </lineage>
</organism>
<gene>
    <name evidence="3" type="ORF">PHMEG_00032638</name>
</gene>
<reference evidence="4" key="1">
    <citation type="submission" date="2017-03" db="EMBL/GenBank/DDBJ databases">
        <title>Phytopthora megakarya and P. palmivora, two closely related causual agents of cacao black pod achieved similar genome size and gene model numbers by different mechanisms.</title>
        <authorList>
            <person name="Ali S."/>
            <person name="Shao J."/>
            <person name="Larry D.J."/>
            <person name="Kronmiller B."/>
            <person name="Shen D."/>
            <person name="Strem M.D."/>
            <person name="Melnick R.L."/>
            <person name="Guiltinan M.J."/>
            <person name="Tyler B.M."/>
            <person name="Meinhardt L.W."/>
            <person name="Bailey B.A."/>
        </authorList>
    </citation>
    <scope>NUCLEOTIDE SEQUENCE [LARGE SCALE GENOMIC DNA]</scope>
    <source>
        <strain evidence="4">zdho120</strain>
    </source>
</reference>
<dbReference type="EMBL" id="NBNE01011020">
    <property type="protein sequence ID" value="OWY96955.1"/>
    <property type="molecule type" value="Genomic_DNA"/>
</dbReference>
<name>A0A225UUE5_9STRA</name>
<evidence type="ECO:0000313" key="4">
    <source>
        <dbReference type="Proteomes" id="UP000198211"/>
    </source>
</evidence>
<dbReference type="AlphaFoldDB" id="A0A225UUE5"/>
<comment type="caution">
    <text evidence="3">The sequence shown here is derived from an EMBL/GenBank/DDBJ whole genome shotgun (WGS) entry which is preliminary data.</text>
</comment>